<feature type="transmembrane region" description="Helical" evidence="1">
    <location>
        <begin position="482"/>
        <end position="499"/>
    </location>
</feature>
<keyword evidence="3" id="KW-1185">Reference proteome</keyword>
<feature type="transmembrane region" description="Helical" evidence="1">
    <location>
        <begin position="2061"/>
        <end position="2078"/>
    </location>
</feature>
<dbReference type="InterPro" id="IPR036259">
    <property type="entry name" value="MFS_trans_sf"/>
</dbReference>
<dbReference type="PANTHER" id="PTHR11360:SF317">
    <property type="entry name" value="MAJOR FACILITATOR SUPERFAMILY (MFS) PROFILE DOMAIN-CONTAINING PROTEIN-RELATED"/>
    <property type="match status" value="1"/>
</dbReference>
<feature type="transmembrane region" description="Helical" evidence="1">
    <location>
        <begin position="1629"/>
        <end position="1651"/>
    </location>
</feature>
<feature type="transmembrane region" description="Helical" evidence="1">
    <location>
        <begin position="1697"/>
        <end position="1717"/>
    </location>
</feature>
<dbReference type="InterPro" id="IPR050327">
    <property type="entry name" value="Proton-linked_MCT"/>
</dbReference>
<feature type="transmembrane region" description="Helical" evidence="1">
    <location>
        <begin position="1790"/>
        <end position="1810"/>
    </location>
</feature>
<feature type="transmembrane region" description="Helical" evidence="1">
    <location>
        <begin position="727"/>
        <end position="745"/>
    </location>
</feature>
<gene>
    <name evidence="2" type="ORF">ACHHYP_16981</name>
</gene>
<feature type="transmembrane region" description="Helical" evidence="1">
    <location>
        <begin position="1671"/>
        <end position="1690"/>
    </location>
</feature>
<feature type="transmembrane region" description="Helical" evidence="1">
    <location>
        <begin position="1435"/>
        <end position="1453"/>
    </location>
</feature>
<feature type="transmembrane region" description="Helical" evidence="1">
    <location>
        <begin position="389"/>
        <end position="408"/>
    </location>
</feature>
<feature type="transmembrane region" description="Helical" evidence="1">
    <location>
        <begin position="1497"/>
        <end position="1517"/>
    </location>
</feature>
<feature type="transmembrane region" description="Helical" evidence="1">
    <location>
        <begin position="1523"/>
        <end position="1544"/>
    </location>
</feature>
<feature type="transmembrane region" description="Helical" evidence="1">
    <location>
        <begin position="1000"/>
        <end position="1019"/>
    </location>
</feature>
<dbReference type="Pfam" id="PF07690">
    <property type="entry name" value="MFS_1"/>
    <property type="match status" value="4"/>
</dbReference>
<feature type="transmembrane region" description="Helical" evidence="1">
    <location>
        <begin position="1256"/>
        <end position="1276"/>
    </location>
</feature>
<dbReference type="PANTHER" id="PTHR11360">
    <property type="entry name" value="MONOCARBOXYLATE TRANSPORTER"/>
    <property type="match status" value="1"/>
</dbReference>
<dbReference type="Gene3D" id="1.20.1250.20">
    <property type="entry name" value="MFS general substrate transporter like domains"/>
    <property type="match status" value="4"/>
</dbReference>
<feature type="transmembrane region" description="Helical" evidence="1">
    <location>
        <begin position="1134"/>
        <end position="1156"/>
    </location>
</feature>
<feature type="transmembrane region" description="Helical" evidence="1">
    <location>
        <begin position="49"/>
        <end position="68"/>
    </location>
</feature>
<keyword evidence="1" id="KW-1133">Transmembrane helix</keyword>
<dbReference type="InterPro" id="IPR011701">
    <property type="entry name" value="MFS"/>
</dbReference>
<feature type="transmembrane region" description="Helical" evidence="1">
    <location>
        <begin position="118"/>
        <end position="137"/>
    </location>
</feature>
<reference evidence="2 3" key="1">
    <citation type="journal article" date="2014" name="Genome Biol. Evol.">
        <title>The secreted proteins of Achlya hypogyna and Thraustotheca clavata identify the ancestral oomycete secretome and reveal gene acquisitions by horizontal gene transfer.</title>
        <authorList>
            <person name="Misner I."/>
            <person name="Blouin N."/>
            <person name="Leonard G."/>
            <person name="Richards T.A."/>
            <person name="Lane C.E."/>
        </authorList>
    </citation>
    <scope>NUCLEOTIDE SEQUENCE [LARGE SCALE GENOMIC DNA]</scope>
    <source>
        <strain evidence="2 3">ATCC 48635</strain>
    </source>
</reference>
<feature type="transmembrane region" description="Helical" evidence="1">
    <location>
        <begin position="1999"/>
        <end position="2020"/>
    </location>
</feature>
<feature type="transmembrane region" description="Helical" evidence="1">
    <location>
        <begin position="1025"/>
        <end position="1046"/>
    </location>
</feature>
<keyword evidence="1" id="KW-0472">Membrane</keyword>
<feature type="transmembrane region" description="Helical" evidence="1">
    <location>
        <begin position="1756"/>
        <end position="1778"/>
    </location>
</feature>
<dbReference type="OrthoDB" id="410267at2759"/>
<keyword evidence="1" id="KW-0812">Transmembrane</keyword>
<feature type="transmembrane region" description="Helical" evidence="1">
    <location>
        <begin position="765"/>
        <end position="783"/>
    </location>
</feature>
<accession>A0A1V9Y5D8</accession>
<evidence type="ECO:0000313" key="3">
    <source>
        <dbReference type="Proteomes" id="UP000243579"/>
    </source>
</evidence>
<dbReference type="GO" id="GO:0022857">
    <property type="term" value="F:transmembrane transporter activity"/>
    <property type="evidence" value="ECO:0007669"/>
    <property type="project" value="InterPro"/>
</dbReference>
<feature type="transmembrane region" description="Helical" evidence="1">
    <location>
        <begin position="602"/>
        <end position="622"/>
    </location>
</feature>
<dbReference type="Proteomes" id="UP000243579">
    <property type="component" value="Unassembled WGS sequence"/>
</dbReference>
<feature type="transmembrane region" description="Helical" evidence="1">
    <location>
        <begin position="420"/>
        <end position="440"/>
    </location>
</feature>
<feature type="transmembrane region" description="Helical" evidence="1">
    <location>
        <begin position="1723"/>
        <end position="1744"/>
    </location>
</feature>
<feature type="transmembrane region" description="Helical" evidence="1">
    <location>
        <begin position="88"/>
        <end position="106"/>
    </location>
</feature>
<protein>
    <submittedName>
        <fullName evidence="2">Major Facilitator Superfamily (MFS)</fullName>
    </submittedName>
</protein>
<feature type="transmembrane region" description="Helical" evidence="1">
    <location>
        <begin position="177"/>
        <end position="196"/>
    </location>
</feature>
<feature type="transmembrane region" description="Helical" evidence="1">
    <location>
        <begin position="1968"/>
        <end position="1987"/>
    </location>
</feature>
<feature type="transmembrane region" description="Helical" evidence="1">
    <location>
        <begin position="672"/>
        <end position="690"/>
    </location>
</feature>
<feature type="transmembrane region" description="Helical" evidence="1">
    <location>
        <begin position="1095"/>
        <end position="1114"/>
    </location>
</feature>
<feature type="transmembrane region" description="Helical" evidence="1">
    <location>
        <begin position="1163"/>
        <end position="1183"/>
    </location>
</feature>
<feature type="transmembrane region" description="Helical" evidence="1">
    <location>
        <begin position="696"/>
        <end position="715"/>
    </location>
</feature>
<dbReference type="EMBL" id="JNBR01002854">
    <property type="protein sequence ID" value="OQR80933.1"/>
    <property type="molecule type" value="Genomic_DNA"/>
</dbReference>
<feature type="transmembrane region" description="Helical" evidence="1">
    <location>
        <begin position="211"/>
        <end position="230"/>
    </location>
</feature>
<evidence type="ECO:0000256" key="1">
    <source>
        <dbReference type="SAM" id="Phobius"/>
    </source>
</evidence>
<organism evidence="2 3">
    <name type="scientific">Achlya hypogyna</name>
    <name type="common">Oomycete</name>
    <name type="synonym">Protoachlya hypogyna</name>
    <dbReference type="NCBI Taxonomy" id="1202772"/>
    <lineage>
        <taxon>Eukaryota</taxon>
        <taxon>Sar</taxon>
        <taxon>Stramenopiles</taxon>
        <taxon>Oomycota</taxon>
        <taxon>Saprolegniomycetes</taxon>
        <taxon>Saprolegniales</taxon>
        <taxon>Achlyaceae</taxon>
        <taxon>Achlya</taxon>
    </lineage>
</organism>
<feature type="transmembrane region" description="Helical" evidence="1">
    <location>
        <begin position="2032"/>
        <end position="2049"/>
    </location>
</feature>
<comment type="caution">
    <text evidence="2">The sequence shown here is derived from an EMBL/GenBank/DDBJ whole genome shotgun (WGS) entry which is preliminary data.</text>
</comment>
<name>A0A1V9Y5D8_ACHHY</name>
<feature type="transmembrane region" description="Helical" evidence="1">
    <location>
        <begin position="452"/>
        <end position="470"/>
    </location>
</feature>
<feature type="transmembrane region" description="Helical" evidence="1">
    <location>
        <begin position="1189"/>
        <end position="1208"/>
    </location>
</feature>
<feature type="transmembrane region" description="Helical" evidence="1">
    <location>
        <begin position="936"/>
        <end position="955"/>
    </location>
</feature>
<feature type="transmembrane region" description="Helical" evidence="1">
    <location>
        <begin position="362"/>
        <end position="380"/>
    </location>
</feature>
<proteinExistence type="predicted"/>
<feature type="transmembrane region" description="Helical" evidence="1">
    <location>
        <begin position="143"/>
        <end position="165"/>
    </location>
</feature>
<feature type="transmembrane region" description="Helical" evidence="1">
    <location>
        <begin position="1465"/>
        <end position="1485"/>
    </location>
</feature>
<feature type="transmembrane region" description="Helical" evidence="1">
    <location>
        <begin position="642"/>
        <end position="663"/>
    </location>
</feature>
<feature type="transmembrane region" description="Helical" evidence="1">
    <location>
        <begin position="967"/>
        <end position="988"/>
    </location>
</feature>
<dbReference type="SUPFAM" id="SSF103473">
    <property type="entry name" value="MFS general substrate transporter"/>
    <property type="match status" value="4"/>
</dbReference>
<sequence>MGCVRTYWTIALQAKPAFEAQAEEWVFYWRKRQGVKDPLRCCCGRFHRAHIFIAVFFVQFCAGSLYALETLADPINAHFAFAADSTAANILLYEAGFVSILAQAVIGPLLERTGPSRSMFYGTLGLTLGLIVAQIAVSTMTWPLLHVGCDIMGVAFGAIIITSICTVEKWCPDLRGTVTGACLFGFGLGAGLWRSLFHAVLGPTNAGFERIFWLMLVVLLPILSVTTVVLRTPPSDFSVNGHDMHCIPSDKAPNVAMVQDEFLRVGMTLVNYKAIMSRTSASAEEGTERQYHEQVKALTLLQCILSTDFLCLYVAYGANSLAGMLYAQVAAPRLDGDLLVDWFAVPQATADHVRLLGIVADLVGRLAVPILSDVIIRIFYANPAVVRKVCFGLLLAIQGVALPVVYFAAPTLDSFANVAWLLYIVQFSTNGGACLIACFLTDMYGVYHVGTMYGLILTTWPIAVFVNGVAPSSSKNDFAAKIQLFWYASLLGLTLLLLVRTNSTDRFYRGYRLTLCGKTLIQVPYAGPEMDSTTGPVDIDDDDGLDDTNNGSFVLWPSASNLSSTDEDPFYEEDAERWLVFWPLSSRVERYPRFQCLRFHRLYIFFAAFVVQLFCGALYAVLSLANPINAYFGFGPNGDEATHLLFAAGSISLASQALCGPLLERLGPRKSMGVSLVVLTTGLIVAQIAVSAHAWILFHIGCYLLAVAFGAMAISSISTALKWCPDLRGTVAGFCLFGYGVGSGLSRDLFHFMAAQATEWPHWMFLHVFLVAIPLLGVATLILRTPPSDFSVRGHDMHCIPLETAPNVVMVQDEFLRVGMTLVNYNAIAGQDGTDRQYHEQVKALTLLQCILSTDFLCLYVAFATNALVGFLYADVQALRVSHDLLVDWYKLSSAQAASVRSYALTADLASRLAVPILSDVSIRLFYGNPAAVRKIAFVLILLLQCAMLPIVYFGADALTNFDYVEWLFYIVQACTNGGAALIVVFLADMYGVYHVGTMYGIICTSWALGRGLVGLAPLQSVADLAYRVKLLWYFSLAGLLLMLFVRTDSIDRFYRGYQLTSSYEVDAELYVFFWPLSSDELRFPRHTWLHFHRAHVFIAVFLVQFGCGALYAFMAMANPINVYFGFPGDASAAMNLILIAGVLSIVAQAVLGPLLERQGPRWSMAVTTVLLTFGLGLALVGACANVWAIFYAAILFIGIAFGALMILTTSVAMKWCPDMRGTVAGGCLVGFGLGKELWGELYHSVTTASDVALQYILVLLLVVVVPTMVVATFVLRTPPNDFIAGGVDMHCIPAHKAPSAEMVQDEYLRIGMTLVNYRAVARRSNSLVEGTDRQYHEQVKAMSLTQCILSTDFMCLCLALTANVLVGLFFNNITAASTAGSQLQVIYGIDKETMDDIRYNGVIADLTGRLVPALFSDVCIRICYGNPAAVRKSAFSLLLLLQCIVLPIVYFHGDNMTNFAYTEWLLYTLQFASNAGTSLVVSFLTDMFGVYHVGTMYGLSASTWALGQGVLMLTMATTTDELAHQVWLFWCISLPALVIMIFVRTASMDRFYRGYQFSVCGKVVVQRMRPSWQSTPRQGTWDMYTDVPDGIEPKSGYAVQAERWVFFWPLAGGSRKAPRATCMRFHRVYVFFAAFLVQFATGSIYAISSIANPTNIYFGFSPDSDASSNIMLVSGVVSIVAQAVCGPLVERKGPRQTMAVCTLIMILGLFVSQIAVVLRLWAMLYAGVAIVAIAYGPIMLSSISTALKWGPDIRGTVTGICLFGFGLGKQLWSMLFQSLIDGSDERFRYLFWLLLAVLASSLSIASLLLRLPPKDYSINGIDMHCIPVNSAPSTSLVQDEYLRIGMTLVNYKAVARHSDSLVEGTDRHYHEQVKALSLLQCIFSSDFLCLCLALVSNAIVGLFYNEVTAVKVGSDMLRDLYGITKDQADKVRFHGTIADLTGRLIFPMLSDILVRIFYANPAAVRKGCFFVLLLLQCVVLPVVYYGGDNMSSFHYTEWLLYSLEFASNSGTSLIVCFLVDMFGVYHIGTMYGVSSLTWGIGQGVLLATTPTTAAEMAHQVQLFWWLSLAGLVLFFFVRTDAKDRFYRGYQLTVCGKAIVQRPRGYSYSKNTMDVYADVPEHTIGQRGSVPYLWSSDSLSSLDESK</sequence>
<evidence type="ECO:0000313" key="2">
    <source>
        <dbReference type="EMBL" id="OQR80933.1"/>
    </source>
</evidence>